<dbReference type="GO" id="GO:0003824">
    <property type="term" value="F:catalytic activity"/>
    <property type="evidence" value="ECO:0007669"/>
    <property type="project" value="UniProtKB-ARBA"/>
</dbReference>
<dbReference type="EMBL" id="CP007145">
    <property type="protein sequence ID" value="AHJ96458.1"/>
    <property type="molecule type" value="Genomic_DNA"/>
</dbReference>
<protein>
    <submittedName>
        <fullName evidence="2">Phosphopantothenoylcysteine decarboxylase/Phosphopantothenoylcysteine synthetase</fullName>
    </submittedName>
</protein>
<feature type="domain" description="DNA/pantothenate metabolism flavoprotein C-terminal" evidence="1">
    <location>
        <begin position="3"/>
        <end position="211"/>
    </location>
</feature>
<evidence type="ECO:0000313" key="3">
    <source>
        <dbReference type="Proteomes" id="UP000019423"/>
    </source>
</evidence>
<dbReference type="InterPro" id="IPR035929">
    <property type="entry name" value="CoaB-like_sf"/>
</dbReference>
<proteinExistence type="predicted"/>
<reference evidence="2 3" key="1">
    <citation type="submission" date="2014-01" db="EMBL/GenBank/DDBJ databases">
        <title>Complete genome sequence of ionizing-radiation resistance bacterium Hymenobacter swuensis DY53.</title>
        <authorList>
            <person name="Jung J.-H."/>
            <person name="Jeong S.-W."/>
            <person name="Joe M.-H."/>
            <person name="Cho y.-j."/>
            <person name="Kim M.-K."/>
            <person name="Lim S.-Y."/>
        </authorList>
    </citation>
    <scope>NUCLEOTIDE SEQUENCE [LARGE SCALE GENOMIC DNA]</scope>
    <source>
        <strain evidence="2 3">DY53</strain>
    </source>
</reference>
<dbReference type="InterPro" id="IPR007085">
    <property type="entry name" value="DNA/pantothenate-metab_flavo_C"/>
</dbReference>
<dbReference type="Gene3D" id="3.40.50.10300">
    <property type="entry name" value="CoaB-like"/>
    <property type="match status" value="1"/>
</dbReference>
<dbReference type="HOGENOM" id="CLU_033319_1_0_10"/>
<evidence type="ECO:0000313" key="2">
    <source>
        <dbReference type="EMBL" id="AHJ96458.1"/>
    </source>
</evidence>
<dbReference type="GO" id="GO:0015937">
    <property type="term" value="P:coenzyme A biosynthetic process"/>
    <property type="evidence" value="ECO:0007669"/>
    <property type="project" value="UniProtKB-ARBA"/>
</dbReference>
<organism evidence="2 3">
    <name type="scientific">Hymenobacter swuensis DY53</name>
    <dbReference type="NCBI Taxonomy" id="1227739"/>
    <lineage>
        <taxon>Bacteria</taxon>
        <taxon>Pseudomonadati</taxon>
        <taxon>Bacteroidota</taxon>
        <taxon>Cytophagia</taxon>
        <taxon>Cytophagales</taxon>
        <taxon>Hymenobacteraceae</taxon>
        <taxon>Hymenobacter</taxon>
    </lineage>
</organism>
<sequence>MKMRVLITAGPTYEPLDPVRFIGNHSTGKMGYALAETFAAEGAEVVLISGPTNLPDPTSPTIRTVRVQTADEMYRAAAAEAAATDVWVFAAAVADYKPAHVAENKIKKAGDTLVLELVKNVDIAAELGKTKRPGQFSVGFALETENEQAHALGKLQRKNFDLVVLNSLRDAGAGFRHDTNKITLLEADGQVTIFDLKSKAEVARDIVRAVLARLPHPHA</sequence>
<gene>
    <name evidence="2" type="ORF">Hsw_0863</name>
</gene>
<keyword evidence="3" id="KW-1185">Reference proteome</keyword>
<accession>W8EVC3</accession>
<dbReference type="SUPFAM" id="SSF102645">
    <property type="entry name" value="CoaB-like"/>
    <property type="match status" value="1"/>
</dbReference>
<dbReference type="STRING" id="1227739.Hsw_0863"/>
<dbReference type="eggNOG" id="COG0452">
    <property type="taxonomic scope" value="Bacteria"/>
</dbReference>
<dbReference type="Pfam" id="PF04127">
    <property type="entry name" value="DFP"/>
    <property type="match status" value="1"/>
</dbReference>
<dbReference type="Proteomes" id="UP000019423">
    <property type="component" value="Chromosome"/>
</dbReference>
<dbReference type="PATRIC" id="fig|1227739.3.peg.1113"/>
<evidence type="ECO:0000259" key="1">
    <source>
        <dbReference type="Pfam" id="PF04127"/>
    </source>
</evidence>
<name>W8EVC3_9BACT</name>
<dbReference type="KEGG" id="hsw:Hsw_0863"/>
<dbReference type="AlphaFoldDB" id="W8EVC3"/>